<name>A0ABY9YW45_9GAMM</name>
<dbReference type="NCBIfam" id="TIGR00176">
    <property type="entry name" value="mobB"/>
    <property type="match status" value="1"/>
</dbReference>
<reference evidence="2 3" key="1">
    <citation type="submission" date="2023-03" db="EMBL/GenBank/DDBJ databases">
        <title>Halomonas sp. nov., isolated from Korean tranditional fermented seafood 'Jeotgal'.</title>
        <authorList>
            <person name="Kim B."/>
            <person name="Shin N.-R."/>
        </authorList>
    </citation>
    <scope>NUCLEOTIDE SEQUENCE [LARGE SCALE GENOMIC DNA]</scope>
    <source>
        <strain evidence="2 3">SG2L-4</strain>
    </source>
</reference>
<evidence type="ECO:0000259" key="1">
    <source>
        <dbReference type="Pfam" id="PF03205"/>
    </source>
</evidence>
<dbReference type="RefSeq" id="WP_311881724.1">
    <property type="nucleotide sequence ID" value="NZ_CP119391.1"/>
</dbReference>
<dbReference type="SUPFAM" id="SSF52540">
    <property type="entry name" value="P-loop containing nucleoside triphosphate hydrolases"/>
    <property type="match status" value="1"/>
</dbReference>
<dbReference type="InterPro" id="IPR027417">
    <property type="entry name" value="P-loop_NTPase"/>
</dbReference>
<dbReference type="CDD" id="cd03116">
    <property type="entry name" value="MobB"/>
    <property type="match status" value="1"/>
</dbReference>
<feature type="domain" description="Molybdopterin-guanine dinucleotide biosynthesis protein B (MobB)" evidence="1">
    <location>
        <begin position="12"/>
        <end position="144"/>
    </location>
</feature>
<protein>
    <submittedName>
        <fullName evidence="2">Molybdopterin-guanine dinucleotide biosynthesis protein B</fullName>
    </submittedName>
</protein>
<organism evidence="2 3">
    <name type="scientific">Halomonas piscis</name>
    <dbReference type="NCBI Taxonomy" id="3031727"/>
    <lineage>
        <taxon>Bacteria</taxon>
        <taxon>Pseudomonadati</taxon>
        <taxon>Pseudomonadota</taxon>
        <taxon>Gammaproteobacteria</taxon>
        <taxon>Oceanospirillales</taxon>
        <taxon>Halomonadaceae</taxon>
        <taxon>Halomonas</taxon>
    </lineage>
</organism>
<dbReference type="PANTHER" id="PTHR40072:SF1">
    <property type="entry name" value="MOLYBDOPTERIN-GUANINE DINUCLEOTIDE BIOSYNTHESIS ADAPTER PROTEIN"/>
    <property type="match status" value="1"/>
</dbReference>
<dbReference type="Pfam" id="PF03205">
    <property type="entry name" value="MobB"/>
    <property type="match status" value="1"/>
</dbReference>
<proteinExistence type="predicted"/>
<evidence type="ECO:0000313" key="2">
    <source>
        <dbReference type="EMBL" id="WNK18788.1"/>
    </source>
</evidence>
<sequence>MSASDFDAPFPVLAVSAWSGTGKTTLLEQLLPRLGERGLNVGVIKHAHHAFDVDKPGKDSYRLRSAGAAPMLVASRERFALMQETPGQSEPDLERLIELMVPHAPDLVIAEGFKAWPLPKLVLYRDGVGDPAIFQDPWVCAVACKQDERAALEQHGPAPGVDRLDLDDVPAVARWVAQWVAGRPTVETAAEQSNSEGDTTCI</sequence>
<dbReference type="EMBL" id="CP119391">
    <property type="protein sequence ID" value="WNK18788.1"/>
    <property type="molecule type" value="Genomic_DNA"/>
</dbReference>
<keyword evidence="3" id="KW-1185">Reference proteome</keyword>
<dbReference type="Proteomes" id="UP001301869">
    <property type="component" value="Chromosome"/>
</dbReference>
<dbReference type="PANTHER" id="PTHR40072">
    <property type="entry name" value="MOLYBDOPTERIN-GUANINE DINUCLEOTIDE BIOSYNTHESIS ADAPTER PROTEIN-RELATED"/>
    <property type="match status" value="1"/>
</dbReference>
<dbReference type="Gene3D" id="3.40.50.300">
    <property type="entry name" value="P-loop containing nucleotide triphosphate hydrolases"/>
    <property type="match status" value="1"/>
</dbReference>
<evidence type="ECO:0000313" key="3">
    <source>
        <dbReference type="Proteomes" id="UP001301869"/>
    </source>
</evidence>
<gene>
    <name evidence="2" type="primary">mobB</name>
    <name evidence="2" type="ORF">P1P91_07680</name>
</gene>
<accession>A0ABY9YW45</accession>
<dbReference type="InterPro" id="IPR004435">
    <property type="entry name" value="MobB_dom"/>
</dbReference>
<dbReference type="InterPro" id="IPR052539">
    <property type="entry name" value="MGD_biosynthesis_adapter"/>
</dbReference>